<evidence type="ECO:0000313" key="2">
    <source>
        <dbReference type="Proteomes" id="UP000009135"/>
    </source>
</evidence>
<dbReference type="Proteomes" id="UP000009135">
    <property type="component" value="Chromosome"/>
</dbReference>
<dbReference type="HOGENOM" id="CLU_098620_0_0_14"/>
<name>H6N6B0_MYCHN</name>
<dbReference type="STRING" id="1111676.MHC_01580"/>
<dbReference type="EMBL" id="CP003199">
    <property type="protein sequence ID" value="AEW45182.2"/>
    <property type="molecule type" value="Genomic_DNA"/>
</dbReference>
<dbReference type="KEGG" id="mhe:MHC_01580"/>
<proteinExistence type="predicted"/>
<evidence type="ECO:0000313" key="1">
    <source>
        <dbReference type="EMBL" id="AEW45182.2"/>
    </source>
</evidence>
<reference evidence="1 2" key="1">
    <citation type="journal article" date="2012" name="J. Bacteriol.">
        <title>Complete genome sequence of Mycoplasma haemocanis strain Illinois.</title>
        <authorList>
            <person name="do Nascimento N.C."/>
            <person name="Guimaraes A.M."/>
            <person name="Santos A.P."/>
            <person name="Sanmiguel P.J."/>
            <person name="Messick J.B."/>
        </authorList>
    </citation>
    <scope>NUCLEOTIDE SEQUENCE [LARGE SCALE GENOMIC DNA]</scope>
    <source>
        <strain evidence="1 2">Illinois</strain>
    </source>
</reference>
<dbReference type="AlphaFoldDB" id="H6N6B0"/>
<accession>H6N6B0</accession>
<organism evidence="1 2">
    <name type="scientific">Mycoplasma haemocanis (strain Illinois)</name>
    <dbReference type="NCBI Taxonomy" id="1111676"/>
    <lineage>
        <taxon>Bacteria</taxon>
        <taxon>Bacillati</taxon>
        <taxon>Mycoplasmatota</taxon>
        <taxon>Mollicutes</taxon>
        <taxon>Mycoplasmataceae</taxon>
        <taxon>Mycoplasma</taxon>
    </lineage>
</organism>
<keyword evidence="2" id="KW-1185">Reference proteome</keyword>
<protein>
    <submittedName>
        <fullName evidence="1">Uncharacterized protein</fullName>
    </submittedName>
</protein>
<sequence>MIRFLSLSMQFMIGKVGAGIAASTAVLGTIGIVTKISKKVAVPIKTLLEKSRPDKRLLFAARGASNSDWKSAWKRYINQHKGSNEDPFTLGTFSGEDAPNNFMSKCESLFEEKVVYESDDKYNLALEFCTRDTLASDFIWEQGKRVLNGGDNDSWSNVWSQYKRDGDLWNLNKSQESQVPQEFKNRCSEETNSKAQDANSPKVLAAVKYCSVVRN</sequence>
<gene>
    <name evidence="1" type="ordered locus">MHC_01580</name>
</gene>